<name>A0A2W6PYW2_ECOLX</name>
<comment type="caution">
    <text evidence="16">The sequence shown here is derived from an EMBL/GenBank/DDBJ whole genome shotgun (WGS) entry which is preliminary data.</text>
</comment>
<dbReference type="NCBIfam" id="NF008812">
    <property type="entry name" value="PRK11836.1"/>
    <property type="match status" value="1"/>
</dbReference>
<dbReference type="Pfam" id="PF22103">
    <property type="entry name" value="ElaD_SseL-like_N"/>
    <property type="match status" value="1"/>
</dbReference>
<dbReference type="Pfam" id="PF22102">
    <property type="entry name" value="ElaD-SseL-like_C"/>
    <property type="match status" value="1"/>
</dbReference>
<comment type="subcellular location">
    <subcellularLocation>
        <location evidence="1">Host cytoplasm</location>
    </subcellularLocation>
    <subcellularLocation>
        <location evidence="2">Secreted</location>
    </subcellularLocation>
</comment>
<evidence type="ECO:0000313" key="16">
    <source>
        <dbReference type="EMBL" id="PZT64890.1"/>
    </source>
</evidence>
<evidence type="ECO:0000256" key="9">
    <source>
        <dbReference type="ARBA" id="ARBA00044952"/>
    </source>
</evidence>
<evidence type="ECO:0000313" key="17">
    <source>
        <dbReference type="Proteomes" id="UP000249482"/>
    </source>
</evidence>
<keyword evidence="7" id="KW-0843">Virulence</keyword>
<evidence type="ECO:0000256" key="8">
    <source>
        <dbReference type="ARBA" id="ARBA00023200"/>
    </source>
</evidence>
<dbReference type="Gene3D" id="3.40.395.10">
    <property type="entry name" value="Adenoviral Proteinase, Chain A"/>
    <property type="match status" value="1"/>
</dbReference>
<keyword evidence="4" id="KW-0645">Protease</keyword>
<evidence type="ECO:0000256" key="12">
    <source>
        <dbReference type="ARBA" id="ARBA00045004"/>
    </source>
</evidence>
<keyword evidence="8" id="KW-1035">Host cytoplasm</keyword>
<keyword evidence="6" id="KW-0788">Thiol protease</keyword>
<evidence type="ECO:0000256" key="5">
    <source>
        <dbReference type="ARBA" id="ARBA00022801"/>
    </source>
</evidence>
<evidence type="ECO:0000256" key="3">
    <source>
        <dbReference type="ARBA" id="ARBA00022525"/>
    </source>
</evidence>
<sequence>MQLKGAYDGYSCQQLLSIISNPTQSDICRKIYCDRGITTVLKKTALSGDEESIELLHNIALSYDEFGKKAEDILYHIVSKPTNETLSIIRLIKNACLKLYNLAHAATNSPLKPAGPDNSDDLLFKKLFSPSKLMTIIGDEIPLISEKQSLSKVLLNDENNELSDGTNFWDKNRQLTTDEIACYLQKIAANAKNTQVNYPTGLYVPYSTRTHLEDALNENIKSDPSWPNEVQLFPINTGGHWILISLQKIVNEKNNTQQIKCVIFNSLCALGHDKENSLKHVINSFNSFNCDPTRETPNNKNITDHLTEPEIIFLHADLQQYLSQSCGAFVCMAAQEVIEQMERNSDSNPYTLLKNYADRFKKYSAEEQYEIDFQHRLENRNCYLDKYGDANINHYYRGLEIKHSQPQNRASGKRVS</sequence>
<accession>A0A2W6PYW2</accession>
<feature type="domain" description="ElaD/SseL-like N-terminal" evidence="15">
    <location>
        <begin position="39"/>
        <end position="147"/>
    </location>
</feature>
<keyword evidence="5" id="KW-0378">Hydrolase</keyword>
<dbReference type="GO" id="GO:0005576">
    <property type="term" value="C:extracellular region"/>
    <property type="evidence" value="ECO:0007669"/>
    <property type="project" value="UniProtKB-SubCell"/>
</dbReference>
<evidence type="ECO:0000256" key="1">
    <source>
        <dbReference type="ARBA" id="ARBA00004192"/>
    </source>
</evidence>
<evidence type="ECO:0000256" key="13">
    <source>
        <dbReference type="ARBA" id="ARBA00045015"/>
    </source>
</evidence>
<evidence type="ECO:0000256" key="4">
    <source>
        <dbReference type="ARBA" id="ARBA00022670"/>
    </source>
</evidence>
<dbReference type="Proteomes" id="UP000249482">
    <property type="component" value="Unassembled WGS sequence"/>
</dbReference>
<evidence type="ECO:0000256" key="2">
    <source>
        <dbReference type="ARBA" id="ARBA00004613"/>
    </source>
</evidence>
<reference evidence="16 17" key="1">
    <citation type="submission" date="2018-06" db="EMBL/GenBank/DDBJ databases">
        <title>Draft genome sequence of mcr-1-harboring Escherichia coli isolated from wound infection of a hospitalized patient, in Bolivia.</title>
        <authorList>
            <person name="Munoz M.E."/>
            <person name="Moura Q."/>
            <person name="Ventura P.R.M."/>
            <person name="Bustos L.R."/>
            <person name="Ovando B.G."/>
            <person name="Terrazas D.I.V."/>
            <person name="Yarhui N.B."/>
            <person name="Cerdeira L."/>
            <person name="Lincopan N."/>
        </authorList>
    </citation>
    <scope>NUCLEOTIDE SEQUENCE [LARGE SCALE GENOMIC DNA]</scope>
    <source>
        <strain evidence="16 17">EcMLT</strain>
    </source>
</reference>
<proteinExistence type="inferred from homology"/>
<dbReference type="EMBL" id="QKWZ01000562">
    <property type="protein sequence ID" value="PZT64890.1"/>
    <property type="molecule type" value="Genomic_DNA"/>
</dbReference>
<keyword evidence="3" id="KW-0964">Secreted</keyword>
<feature type="domain" description="SseL-like C-terminal" evidence="14">
    <location>
        <begin position="167"/>
        <end position="376"/>
    </location>
</feature>
<evidence type="ECO:0000256" key="7">
    <source>
        <dbReference type="ARBA" id="ARBA00023026"/>
    </source>
</evidence>
<evidence type="ECO:0000256" key="10">
    <source>
        <dbReference type="ARBA" id="ARBA00044984"/>
    </source>
</evidence>
<evidence type="ECO:0000256" key="6">
    <source>
        <dbReference type="ARBA" id="ARBA00022807"/>
    </source>
</evidence>
<organism evidence="16 17">
    <name type="scientific">Escherichia coli</name>
    <dbReference type="NCBI Taxonomy" id="562"/>
    <lineage>
        <taxon>Bacteria</taxon>
        <taxon>Pseudomonadati</taxon>
        <taxon>Pseudomonadota</taxon>
        <taxon>Gammaproteobacteria</taxon>
        <taxon>Enterobacterales</taxon>
        <taxon>Enterobacteriaceae</taxon>
        <taxon>Escherichia</taxon>
    </lineage>
</organism>
<comment type="similarity">
    <text evidence="9">Belongs to the peptidase C79 family.</text>
</comment>
<dbReference type="SUPFAM" id="SSF54001">
    <property type="entry name" value="Cysteine proteinases"/>
    <property type="match status" value="1"/>
</dbReference>
<dbReference type="GO" id="GO:0008234">
    <property type="term" value="F:cysteine-type peptidase activity"/>
    <property type="evidence" value="ECO:0007669"/>
    <property type="project" value="UniProtKB-KW"/>
</dbReference>
<evidence type="ECO:0000256" key="11">
    <source>
        <dbReference type="ARBA" id="ARBA00044996"/>
    </source>
</evidence>
<gene>
    <name evidence="16" type="ORF">DNQ45_19965</name>
</gene>
<dbReference type="InterPro" id="IPR054329">
    <property type="entry name" value="ElaD/SseL-like_N"/>
</dbReference>
<protein>
    <recommendedName>
        <fullName evidence="10">Deubiquitinase SseL</fullName>
    </recommendedName>
    <alternativeName>
        <fullName evidence="12">Deubiquitinating enzyme</fullName>
    </alternativeName>
    <alternativeName>
        <fullName evidence="11">Deubiquitinating protease</fullName>
    </alternativeName>
    <alternativeName>
        <fullName evidence="13">Salmonella secreted effector L</fullName>
    </alternativeName>
</protein>
<dbReference type="AlphaFoldDB" id="A0A2W6PYW2"/>
<dbReference type="InterPro" id="IPR054328">
    <property type="entry name" value="SseL-like_C"/>
</dbReference>
<evidence type="ECO:0000259" key="14">
    <source>
        <dbReference type="Pfam" id="PF22102"/>
    </source>
</evidence>
<evidence type="ECO:0000259" key="15">
    <source>
        <dbReference type="Pfam" id="PF22103"/>
    </source>
</evidence>
<dbReference type="GO" id="GO:0006508">
    <property type="term" value="P:proteolysis"/>
    <property type="evidence" value="ECO:0007669"/>
    <property type="project" value="UniProtKB-KW"/>
</dbReference>
<dbReference type="InterPro" id="IPR038765">
    <property type="entry name" value="Papain-like_cys_pep_sf"/>
</dbReference>
<dbReference type="GO" id="GO:0030430">
    <property type="term" value="C:host cell cytoplasm"/>
    <property type="evidence" value="ECO:0007669"/>
    <property type="project" value="UniProtKB-SubCell"/>
</dbReference>